<dbReference type="EMBL" id="CP019641">
    <property type="protein sequence ID" value="AQQ55388.1"/>
    <property type="molecule type" value="Genomic_DNA"/>
</dbReference>
<evidence type="ECO:0008006" key="3">
    <source>
        <dbReference type="Google" id="ProtNLM"/>
    </source>
</evidence>
<keyword evidence="2" id="KW-1185">Reference proteome</keyword>
<dbReference type="Pfam" id="PF08843">
    <property type="entry name" value="AbiEii"/>
    <property type="match status" value="1"/>
</dbReference>
<accession>A0A1Q2L4K4</accession>
<name>A0A1Q2L4K4_9BACL</name>
<dbReference type="RefSeq" id="WP_077591248.1">
    <property type="nucleotide sequence ID" value="NZ_CP019641.1"/>
</dbReference>
<gene>
    <name evidence="1" type="ORF">B0X71_19660</name>
</gene>
<geneLocation type="plasmid" evidence="1 2">
    <name>unnamed1</name>
</geneLocation>
<keyword evidence="1" id="KW-0614">Plasmid</keyword>
<evidence type="ECO:0000313" key="1">
    <source>
        <dbReference type="EMBL" id="AQQ55388.1"/>
    </source>
</evidence>
<evidence type="ECO:0000313" key="2">
    <source>
        <dbReference type="Proteomes" id="UP000188184"/>
    </source>
</evidence>
<dbReference type="Proteomes" id="UP000188184">
    <property type="component" value="Plasmid unnamed1"/>
</dbReference>
<dbReference type="KEGG" id="pmar:B0X71_19660"/>
<proteinExistence type="predicted"/>
<protein>
    <recommendedName>
        <fullName evidence="3">Nucleotidyl transferase AbiEii/AbiGii toxin family protein</fullName>
    </recommendedName>
</protein>
<dbReference type="OrthoDB" id="9808443at2"/>
<dbReference type="Gene3D" id="3.10.450.620">
    <property type="entry name" value="JHP933, nucleotidyltransferase-like core domain"/>
    <property type="match status" value="1"/>
</dbReference>
<dbReference type="InterPro" id="IPR014942">
    <property type="entry name" value="AbiEii"/>
</dbReference>
<dbReference type="AlphaFoldDB" id="A0A1Q2L4K4"/>
<sequence>MNVSETIFEQLRKLTILALFSDDDLMEILVLKGGNALELAYKLHSRASMDIDVSMEKDFQDFGLTLEEVREKIERSLQRTFKEEGFLAFDLTLKERPKMRKQVIDKHWGGYAAEFKVIRLADVKRIGDDLEKLRRESLPVSGGKKIIKVDISKYEFTDPSEETDFEDYLIRVYTPRMIIFEKLRAICQQMPDYTRLMNSSSSPRPRDFYDIYMVTENLEPNLKFGSPENLEMIRNFFEVKKVPLALLGKVKESAVKDFHASGFSAVKDTIKGHIDVQPFDFYYDYVIHKIEEMESLWA</sequence>
<organism evidence="1 2">
    <name type="scientific">Planococcus lenghuensis</name>
    <dbReference type="NCBI Taxonomy" id="2213202"/>
    <lineage>
        <taxon>Bacteria</taxon>
        <taxon>Bacillati</taxon>
        <taxon>Bacillota</taxon>
        <taxon>Bacilli</taxon>
        <taxon>Bacillales</taxon>
        <taxon>Caryophanaceae</taxon>
        <taxon>Planococcus</taxon>
    </lineage>
</organism>
<reference evidence="1 2" key="1">
    <citation type="submission" date="2017-02" db="EMBL/GenBank/DDBJ databases">
        <title>The complete genomic sequence of a novel cold adapted crude oil-degrading bacterium Planococcus qaidamina Y42.</title>
        <authorList>
            <person name="Yang R."/>
        </authorList>
    </citation>
    <scope>NUCLEOTIDE SEQUENCE [LARGE SCALE GENOMIC DNA]</scope>
    <source>
        <strain evidence="1 2">Y42</strain>
        <plasmid evidence="1 2">unnamed1</plasmid>
    </source>
</reference>